<dbReference type="SUPFAM" id="SSF47729">
    <property type="entry name" value="IHF-like DNA-binding proteins"/>
    <property type="match status" value="1"/>
</dbReference>
<dbReference type="STRING" id="883158.HMPREF9140_00190"/>
<dbReference type="eggNOG" id="COG0776">
    <property type="taxonomic scope" value="Bacteria"/>
</dbReference>
<reference evidence="3 4" key="1">
    <citation type="submission" date="2011-12" db="EMBL/GenBank/DDBJ databases">
        <title>The Genome Sequence of Prevotella micans F0438.</title>
        <authorList>
            <consortium name="The Broad Institute Genome Sequencing Platform"/>
            <person name="Earl A."/>
            <person name="Ward D."/>
            <person name="Feldgarden M."/>
            <person name="Gevers D."/>
            <person name="Izard J."/>
            <person name="Baranova O.V."/>
            <person name="Blanton J.M."/>
            <person name="Wade W.G."/>
            <person name="Dewhirst F.E."/>
            <person name="Young S.K."/>
            <person name="Zeng Q."/>
            <person name="Gargeya S."/>
            <person name="Fitzgerald M."/>
            <person name="Haas B."/>
            <person name="Abouelleil A."/>
            <person name="Alvarado L."/>
            <person name="Arachchi H.M."/>
            <person name="Berlin A."/>
            <person name="Chapman S.B."/>
            <person name="Gearin G."/>
            <person name="Goldberg J."/>
            <person name="Griggs A."/>
            <person name="Gujja S."/>
            <person name="Hansen M."/>
            <person name="Heiman D."/>
            <person name="Howarth C."/>
            <person name="Larimer J."/>
            <person name="Lui A."/>
            <person name="MacDonald P.J.P."/>
            <person name="McCowen C."/>
            <person name="Montmayeur A."/>
            <person name="Murphy C."/>
            <person name="Neiman D."/>
            <person name="Pearson M."/>
            <person name="Priest M."/>
            <person name="Roberts A."/>
            <person name="Saif S."/>
            <person name="Shea T."/>
            <person name="Sisk P."/>
            <person name="Stolte C."/>
            <person name="Sykes S."/>
            <person name="Wortman J."/>
            <person name="Nusbaum C."/>
            <person name="Birren B."/>
        </authorList>
    </citation>
    <scope>NUCLEOTIDE SEQUENCE [LARGE SCALE GENOMIC DNA]</scope>
    <source>
        <strain evidence="3 4">F0438</strain>
    </source>
</reference>
<dbReference type="RefSeq" id="WP_006951118.1">
    <property type="nucleotide sequence ID" value="NZ_JH594521.1"/>
</dbReference>
<dbReference type="Pfam" id="PF18291">
    <property type="entry name" value="HU-HIG"/>
    <property type="match status" value="1"/>
</dbReference>
<dbReference type="InterPro" id="IPR041607">
    <property type="entry name" value="HU-HIG"/>
</dbReference>
<accession>H1PZV2</accession>
<evidence type="ECO:0000259" key="2">
    <source>
        <dbReference type="Pfam" id="PF18291"/>
    </source>
</evidence>
<sequence length="138" mass="15620">MDYSLNKRKLSVGPKKGQEVFVASPVCQKQRISFDKLCERMAEDSTVGDADVAAVFYKFRKVLNEYCSKGYIVDGGPLGTFRPTFTSKAVAREEDFKPTECISKTQILFTPTADFRRLKNVEFFRVSKQKKDGKVVEG</sequence>
<keyword evidence="4" id="KW-1185">Reference proteome</keyword>
<protein>
    <recommendedName>
        <fullName evidence="2">HU domain-containing protein</fullName>
    </recommendedName>
</protein>
<evidence type="ECO:0000256" key="1">
    <source>
        <dbReference type="ARBA" id="ARBA00023125"/>
    </source>
</evidence>
<gene>
    <name evidence="3" type="ORF">HMPREF9140_00190</name>
</gene>
<dbReference type="HOGENOM" id="CLU_112331_4_0_10"/>
<organism evidence="3 4">
    <name type="scientific">Prevotella micans F0438</name>
    <dbReference type="NCBI Taxonomy" id="883158"/>
    <lineage>
        <taxon>Bacteria</taxon>
        <taxon>Pseudomonadati</taxon>
        <taxon>Bacteroidota</taxon>
        <taxon>Bacteroidia</taxon>
        <taxon>Bacteroidales</taxon>
        <taxon>Prevotellaceae</taxon>
        <taxon>Prevotella</taxon>
    </lineage>
</organism>
<feature type="domain" description="HU" evidence="2">
    <location>
        <begin position="3"/>
        <end position="117"/>
    </location>
</feature>
<dbReference type="PATRIC" id="fig|883158.3.peg.202"/>
<dbReference type="EMBL" id="AGWK01000005">
    <property type="protein sequence ID" value="EHO74632.1"/>
    <property type="molecule type" value="Genomic_DNA"/>
</dbReference>
<dbReference type="InterPro" id="IPR010992">
    <property type="entry name" value="IHF-like_DNA-bd_dom_sf"/>
</dbReference>
<keyword evidence="1" id="KW-0238">DNA-binding</keyword>
<dbReference type="GO" id="GO:0003677">
    <property type="term" value="F:DNA binding"/>
    <property type="evidence" value="ECO:0007669"/>
    <property type="project" value="UniProtKB-KW"/>
</dbReference>
<dbReference type="AlphaFoldDB" id="H1PZV2"/>
<proteinExistence type="predicted"/>
<evidence type="ECO:0000313" key="4">
    <source>
        <dbReference type="Proteomes" id="UP000016023"/>
    </source>
</evidence>
<dbReference type="Proteomes" id="UP000016023">
    <property type="component" value="Unassembled WGS sequence"/>
</dbReference>
<name>H1PZV2_9BACT</name>
<comment type="caution">
    <text evidence="3">The sequence shown here is derived from an EMBL/GenBank/DDBJ whole genome shotgun (WGS) entry which is preliminary data.</text>
</comment>
<evidence type="ECO:0000313" key="3">
    <source>
        <dbReference type="EMBL" id="EHO74632.1"/>
    </source>
</evidence>